<evidence type="ECO:0000256" key="1">
    <source>
        <dbReference type="ARBA" id="ARBA00004141"/>
    </source>
</evidence>
<dbReference type="Proteomes" id="UP000246991">
    <property type="component" value="Unassembled WGS sequence"/>
</dbReference>
<evidence type="ECO:0000313" key="7">
    <source>
        <dbReference type="Proteomes" id="UP000246991"/>
    </source>
</evidence>
<keyword evidence="7" id="KW-1185">Reference proteome</keyword>
<evidence type="ECO:0000313" key="6">
    <source>
        <dbReference type="EMBL" id="PWW80521.1"/>
    </source>
</evidence>
<keyword evidence="4 5" id="KW-0472">Membrane</keyword>
<feature type="transmembrane region" description="Helical" evidence="5">
    <location>
        <begin position="181"/>
        <end position="201"/>
    </location>
</feature>
<evidence type="ECO:0000256" key="4">
    <source>
        <dbReference type="ARBA" id="ARBA00023136"/>
    </source>
</evidence>
<dbReference type="GO" id="GO:0022857">
    <property type="term" value="F:transmembrane transporter activity"/>
    <property type="evidence" value="ECO:0007669"/>
    <property type="project" value="InterPro"/>
</dbReference>
<evidence type="ECO:0008006" key="8">
    <source>
        <dbReference type="Google" id="ProtNLM"/>
    </source>
</evidence>
<name>A0A317T4Y1_9PEZI</name>
<dbReference type="EMBL" id="PYWC01000002">
    <property type="protein sequence ID" value="PWW80521.1"/>
    <property type="molecule type" value="Genomic_DNA"/>
</dbReference>
<dbReference type="Pfam" id="PF07690">
    <property type="entry name" value="MFS_1"/>
    <property type="match status" value="1"/>
</dbReference>
<keyword evidence="2 5" id="KW-0812">Transmembrane</keyword>
<dbReference type="PANTHER" id="PTHR23507:SF1">
    <property type="entry name" value="FI18259P1-RELATED"/>
    <property type="match status" value="1"/>
</dbReference>
<comment type="caution">
    <text evidence="6">The sequence shown here is derived from an EMBL/GenBank/DDBJ whole genome shotgun (WGS) entry which is preliminary data.</text>
</comment>
<dbReference type="PANTHER" id="PTHR23507">
    <property type="entry name" value="ZGC:174356"/>
    <property type="match status" value="1"/>
</dbReference>
<dbReference type="InterPro" id="IPR011701">
    <property type="entry name" value="MFS"/>
</dbReference>
<organism evidence="6 7">
    <name type="scientific">Tuber magnatum</name>
    <name type="common">white Piedmont truffle</name>
    <dbReference type="NCBI Taxonomy" id="42249"/>
    <lineage>
        <taxon>Eukaryota</taxon>
        <taxon>Fungi</taxon>
        <taxon>Dikarya</taxon>
        <taxon>Ascomycota</taxon>
        <taxon>Pezizomycotina</taxon>
        <taxon>Pezizomycetes</taxon>
        <taxon>Pezizales</taxon>
        <taxon>Tuberaceae</taxon>
        <taxon>Tuber</taxon>
    </lineage>
</organism>
<dbReference type="GO" id="GO:0016020">
    <property type="term" value="C:membrane"/>
    <property type="evidence" value="ECO:0007669"/>
    <property type="project" value="UniProtKB-SubCell"/>
</dbReference>
<evidence type="ECO:0000256" key="5">
    <source>
        <dbReference type="SAM" id="Phobius"/>
    </source>
</evidence>
<protein>
    <recommendedName>
        <fullName evidence="8">MFS general substrate transporter</fullName>
    </recommendedName>
</protein>
<evidence type="ECO:0000256" key="2">
    <source>
        <dbReference type="ARBA" id="ARBA00022692"/>
    </source>
</evidence>
<dbReference type="AlphaFoldDB" id="A0A317T4Y1"/>
<feature type="transmembrane region" description="Helical" evidence="5">
    <location>
        <begin position="213"/>
        <end position="234"/>
    </location>
</feature>
<feature type="transmembrane region" description="Helical" evidence="5">
    <location>
        <begin position="240"/>
        <end position="260"/>
    </location>
</feature>
<feature type="transmembrane region" description="Helical" evidence="5">
    <location>
        <begin position="145"/>
        <end position="169"/>
    </location>
</feature>
<feature type="transmembrane region" description="Helical" evidence="5">
    <location>
        <begin position="112"/>
        <end position="138"/>
    </location>
</feature>
<proteinExistence type="predicted"/>
<dbReference type="InterPro" id="IPR036259">
    <property type="entry name" value="MFS_trans_sf"/>
</dbReference>
<reference evidence="6 7" key="1">
    <citation type="submission" date="2018-03" db="EMBL/GenBank/DDBJ databases">
        <title>Genomes of Pezizomycetes fungi and the evolution of truffles.</title>
        <authorList>
            <person name="Murat C."/>
            <person name="Payen T."/>
            <person name="Noel B."/>
            <person name="Kuo A."/>
            <person name="Martin F.M."/>
        </authorList>
    </citation>
    <scope>NUCLEOTIDE SEQUENCE [LARGE SCALE GENOMIC DNA]</scope>
    <source>
        <strain evidence="6">091103-1</strain>
    </source>
</reference>
<gene>
    <name evidence="6" type="ORF">C7212DRAFT_164152</name>
</gene>
<sequence length="367" mass="39908">MEPNSQTAPSRVLARNGNLLSCNLNNPLKRVRGFFCFDCSPTGIAWLVPRLCGFTVLLKGFGSDILVGAPITRLIELAVCRRYFNVHNPDLVDKDGYVDEIHCKVDDIQVEMALILGVAGLLSALVELLASVPLGIVADRRGRRFALTLNVVGGLCYYLWVVIVCVFYKLFPPRLLVTCSLFYAIGGGPHMFSAFVLAMIADVTTEKRRTRHFYVVQSIVQVVQLISPAIGSLFLGIGLWIPFCVGLSAMVVLIGVVCVIPETSAAPPRNPAPLSTEQDPLLGCLASCPFAPATIPGHGETIVGAHEVPPLRPKLPSRAQFLNLASRQPIIPLSLATFFFSNLCRGSLSVLLQYVSKRYGWSLSQEG</sequence>
<evidence type="ECO:0000256" key="3">
    <source>
        <dbReference type="ARBA" id="ARBA00022989"/>
    </source>
</evidence>
<dbReference type="OrthoDB" id="194139at2759"/>
<accession>A0A317T4Y1</accession>
<keyword evidence="3 5" id="KW-1133">Transmembrane helix</keyword>
<dbReference type="SUPFAM" id="SSF103473">
    <property type="entry name" value="MFS general substrate transporter"/>
    <property type="match status" value="1"/>
</dbReference>
<comment type="subcellular location">
    <subcellularLocation>
        <location evidence="1">Membrane</location>
        <topology evidence="1">Multi-pass membrane protein</topology>
    </subcellularLocation>
</comment>
<dbReference type="Gene3D" id="1.20.1250.20">
    <property type="entry name" value="MFS general substrate transporter like domains"/>
    <property type="match status" value="1"/>
</dbReference>